<sequence length="153" mass="17951">MSQYRVLVSDYPLPEANYRGTLKLTVRELKAMYPVSRSWDELDDSVQVLYAEDEAAFQKLNIFEWGGYPYDLDFYAEKSYVYGIEGRWNQELVEQLTEYIKSNVRPEYCADIITFWAGDGEQRMDETSVQINEITPEDLAILERAHCHCVRLI</sequence>
<accession>A0ABZ0S210</accession>
<name>A0ABZ0S210_9BACI</name>
<proteinExistence type="predicted"/>
<dbReference type="RefSeq" id="WP_319837858.1">
    <property type="nucleotide sequence ID" value="NZ_CP137624.1"/>
</dbReference>
<evidence type="ECO:0000313" key="2">
    <source>
        <dbReference type="Proteomes" id="UP001322664"/>
    </source>
</evidence>
<gene>
    <name evidence="1" type="ORF">R6U77_06530</name>
</gene>
<protein>
    <submittedName>
        <fullName evidence="1">Uncharacterized protein</fullName>
    </submittedName>
</protein>
<dbReference type="EMBL" id="CP137624">
    <property type="protein sequence ID" value="WPK13326.1"/>
    <property type="molecule type" value="Genomic_DNA"/>
</dbReference>
<keyword evidence="2" id="KW-1185">Reference proteome</keyword>
<reference evidence="1 2" key="1">
    <citation type="submission" date="2023-09" db="EMBL/GenBank/DDBJ databases">
        <authorList>
            <person name="Page C.A."/>
            <person name="Perez-Diaz I.M."/>
        </authorList>
    </citation>
    <scope>NUCLEOTIDE SEQUENCE [LARGE SCALE GENOMIC DNA]</scope>
    <source>
        <strain evidence="1 2">Ll15</strain>
    </source>
</reference>
<evidence type="ECO:0000313" key="1">
    <source>
        <dbReference type="EMBL" id="WPK13326.1"/>
    </source>
</evidence>
<dbReference type="Proteomes" id="UP001322664">
    <property type="component" value="Chromosome"/>
</dbReference>
<organism evidence="1 2">
    <name type="scientific">Lysinibacillus louembei</name>
    <dbReference type="NCBI Taxonomy" id="1470088"/>
    <lineage>
        <taxon>Bacteria</taxon>
        <taxon>Bacillati</taxon>
        <taxon>Bacillota</taxon>
        <taxon>Bacilli</taxon>
        <taxon>Bacillales</taxon>
        <taxon>Bacillaceae</taxon>
        <taxon>Lysinibacillus</taxon>
    </lineage>
</organism>